<dbReference type="Proteomes" id="UP000315388">
    <property type="component" value="Unassembled WGS sequence"/>
</dbReference>
<dbReference type="EMBL" id="VEWJ01000003">
    <property type="protein sequence ID" value="TPF76275.1"/>
    <property type="molecule type" value="Genomic_DNA"/>
</dbReference>
<gene>
    <name evidence="2" type="ORF">FHY56_06385</name>
</gene>
<evidence type="ECO:0000256" key="1">
    <source>
        <dbReference type="SAM" id="Phobius"/>
    </source>
</evidence>
<accession>A0A502BPZ0</accession>
<name>A0A502BPZ0_9HYPH</name>
<dbReference type="AlphaFoldDB" id="A0A502BPZ0"/>
<keyword evidence="1" id="KW-1133">Transmembrane helix</keyword>
<keyword evidence="3" id="KW-1185">Reference proteome</keyword>
<feature type="transmembrane region" description="Helical" evidence="1">
    <location>
        <begin position="46"/>
        <end position="68"/>
    </location>
</feature>
<evidence type="ECO:0000313" key="3">
    <source>
        <dbReference type="Proteomes" id="UP000315388"/>
    </source>
</evidence>
<organism evidence="2 3">
    <name type="scientific">Brucella gallinifaecis</name>
    <dbReference type="NCBI Taxonomy" id="215590"/>
    <lineage>
        <taxon>Bacteria</taxon>
        <taxon>Pseudomonadati</taxon>
        <taxon>Pseudomonadota</taxon>
        <taxon>Alphaproteobacteria</taxon>
        <taxon>Hyphomicrobiales</taxon>
        <taxon>Brucellaceae</taxon>
        <taxon>Brucella/Ochrobactrum group</taxon>
        <taxon>Brucella</taxon>
    </lineage>
</organism>
<evidence type="ECO:0000313" key="2">
    <source>
        <dbReference type="EMBL" id="TPF76275.1"/>
    </source>
</evidence>
<proteinExistence type="predicted"/>
<keyword evidence="1" id="KW-0472">Membrane</keyword>
<reference evidence="2 3" key="1">
    <citation type="journal article" date="2003" name="Int. J. Syst. Evol. Microbiol.">
        <title>Towards a standardized format for the description of a novel species (of an established genus): Ochrobactrum gallinifaecis sp. nov.</title>
        <authorList>
            <person name="Kampfer P."/>
            <person name="Buczolits S."/>
            <person name="Albrecht A."/>
            <person name="Busse H.J."/>
            <person name="Stackebrandt E."/>
        </authorList>
    </citation>
    <scope>NUCLEOTIDE SEQUENCE [LARGE SCALE GENOMIC DNA]</scope>
    <source>
        <strain evidence="2 3">ISO 196</strain>
    </source>
</reference>
<keyword evidence="1" id="KW-0812">Transmembrane</keyword>
<comment type="caution">
    <text evidence="2">The sequence shown here is derived from an EMBL/GenBank/DDBJ whole genome shotgun (WGS) entry which is preliminary data.</text>
</comment>
<sequence>MPLVDFFFSLIIKNEEKEELFMYQGISTHWHKTPAKAQRSPHEATYVFFGIFLACLTVPAAIILWAIAQGIMAHF</sequence>
<protein>
    <submittedName>
        <fullName evidence="2">Uncharacterized protein</fullName>
    </submittedName>
</protein>